<sequence length="424" mass="46286">MKKNLLLVAVFLVGFASQAQQELGIVGSSNWLNGWSTFNPVHKDYPKTTKILSGKISSDLTLSNLETYNLIGEVHVTNNATLTIQPGTIIRASSDEYSSLIITKGSKIIAQGDVVNPIVFTSDKPVNERKPGDWGGIYILGGAPLNTYGNIAKIESEIPANFKNCGGDLVEDNSGVLKNVRIEFAGKGKTRYETNSALSLVAVGSQTVLESIQISVSNGNSFKVIGGNVKATKLVSYRSKNSDYEFSQGANANVENGLAIRYPFFSANSDFRAVTVRPYENFDLTDFSKPSTNVNLVYFTILNESESNQSANGLIKEAVFVHNKCNMLLKNSVISGFDSALLLDDEIDITDANLNKIKLQRVFINNCKKNIITEKGGVLNDDLEFYYASKAFGNVYSKTNSEELFVDAVSLKSPDFRIKIGSIN</sequence>
<gene>
    <name evidence="2" type="ORF">ACFS5J_09300</name>
</gene>
<evidence type="ECO:0000313" key="3">
    <source>
        <dbReference type="Proteomes" id="UP001597534"/>
    </source>
</evidence>
<organism evidence="2 3">
    <name type="scientific">Flavobacterium chuncheonense</name>
    <dbReference type="NCBI Taxonomy" id="2026653"/>
    <lineage>
        <taxon>Bacteria</taxon>
        <taxon>Pseudomonadati</taxon>
        <taxon>Bacteroidota</taxon>
        <taxon>Flavobacteriia</taxon>
        <taxon>Flavobacteriales</taxon>
        <taxon>Flavobacteriaceae</taxon>
        <taxon>Flavobacterium</taxon>
    </lineage>
</organism>
<dbReference type="PANTHER" id="PTHR41339">
    <property type="entry name" value="LIPL48"/>
    <property type="match status" value="1"/>
</dbReference>
<feature type="signal peptide" evidence="1">
    <location>
        <begin position="1"/>
        <end position="19"/>
    </location>
</feature>
<keyword evidence="3" id="KW-1185">Reference proteome</keyword>
<feature type="chain" id="PRO_5047227546" description="T9SS C-terminal target domain-containing protein" evidence="1">
    <location>
        <begin position="20"/>
        <end position="424"/>
    </location>
</feature>
<proteinExistence type="predicted"/>
<protein>
    <recommendedName>
        <fullName evidence="4">T9SS C-terminal target domain-containing protein</fullName>
    </recommendedName>
</protein>
<keyword evidence="1" id="KW-0732">Signal</keyword>
<dbReference type="Proteomes" id="UP001597534">
    <property type="component" value="Unassembled WGS sequence"/>
</dbReference>
<comment type="caution">
    <text evidence="2">The sequence shown here is derived from an EMBL/GenBank/DDBJ whole genome shotgun (WGS) entry which is preliminary data.</text>
</comment>
<evidence type="ECO:0000313" key="2">
    <source>
        <dbReference type="EMBL" id="MFD2892206.1"/>
    </source>
</evidence>
<dbReference type="PANTHER" id="PTHR41339:SF1">
    <property type="entry name" value="SECRETED PROTEIN"/>
    <property type="match status" value="1"/>
</dbReference>
<dbReference type="EMBL" id="JBHUPC010000013">
    <property type="protein sequence ID" value="MFD2892206.1"/>
    <property type="molecule type" value="Genomic_DNA"/>
</dbReference>
<name>A0ABW5YM84_9FLAO</name>
<accession>A0ABW5YM84</accession>
<reference evidence="3" key="1">
    <citation type="journal article" date="2019" name="Int. J. Syst. Evol. Microbiol.">
        <title>The Global Catalogue of Microorganisms (GCM) 10K type strain sequencing project: providing services to taxonomists for standard genome sequencing and annotation.</title>
        <authorList>
            <consortium name="The Broad Institute Genomics Platform"/>
            <consortium name="The Broad Institute Genome Sequencing Center for Infectious Disease"/>
            <person name="Wu L."/>
            <person name="Ma J."/>
        </authorList>
    </citation>
    <scope>NUCLEOTIDE SEQUENCE [LARGE SCALE GENOMIC DNA]</scope>
    <source>
        <strain evidence="3">KCTC 22671</strain>
    </source>
</reference>
<evidence type="ECO:0000256" key="1">
    <source>
        <dbReference type="SAM" id="SignalP"/>
    </source>
</evidence>
<evidence type="ECO:0008006" key="4">
    <source>
        <dbReference type="Google" id="ProtNLM"/>
    </source>
</evidence>
<dbReference type="RefSeq" id="WP_379811844.1">
    <property type="nucleotide sequence ID" value="NZ_JBHUPC010000013.1"/>
</dbReference>